<gene>
    <name evidence="2" type="ORF">GCM10023208_01180</name>
</gene>
<evidence type="ECO:0000313" key="3">
    <source>
        <dbReference type="Proteomes" id="UP001500518"/>
    </source>
</evidence>
<dbReference type="EMBL" id="BAABHV010000001">
    <property type="protein sequence ID" value="GAA5046082.1"/>
    <property type="molecule type" value="Genomic_DNA"/>
</dbReference>
<keyword evidence="1" id="KW-0732">Signal</keyword>
<sequence length="121" mass="13471">MREIPPSWARKMHARALIFLPAASLALTGCVAKTAFDVVTAPVRAGSQVVDWATTSQDEADRERGREIRRREERLGELHEELAELEDDCLGGDDEACREAAATCREIDALRPMVPVEPERD</sequence>
<evidence type="ECO:0000256" key="1">
    <source>
        <dbReference type="SAM" id="SignalP"/>
    </source>
</evidence>
<feature type="chain" id="PRO_5045083506" evidence="1">
    <location>
        <begin position="27"/>
        <end position="121"/>
    </location>
</feature>
<accession>A0ABP9JYS9</accession>
<dbReference type="PROSITE" id="PS51257">
    <property type="entry name" value="PROKAR_LIPOPROTEIN"/>
    <property type="match status" value="1"/>
</dbReference>
<feature type="signal peptide" evidence="1">
    <location>
        <begin position="1"/>
        <end position="26"/>
    </location>
</feature>
<keyword evidence="3" id="KW-1185">Reference proteome</keyword>
<comment type="caution">
    <text evidence="2">The sequence shown here is derived from an EMBL/GenBank/DDBJ whole genome shotgun (WGS) entry which is preliminary data.</text>
</comment>
<organism evidence="2 3">
    <name type="scientific">Erythrobacter westpacificensis</name>
    <dbReference type="NCBI Taxonomy" id="1055231"/>
    <lineage>
        <taxon>Bacteria</taxon>
        <taxon>Pseudomonadati</taxon>
        <taxon>Pseudomonadota</taxon>
        <taxon>Alphaproteobacteria</taxon>
        <taxon>Sphingomonadales</taxon>
        <taxon>Erythrobacteraceae</taxon>
        <taxon>Erythrobacter/Porphyrobacter group</taxon>
        <taxon>Erythrobacter</taxon>
    </lineage>
</organism>
<dbReference type="Proteomes" id="UP001500518">
    <property type="component" value="Unassembled WGS sequence"/>
</dbReference>
<reference evidence="3" key="1">
    <citation type="journal article" date="2019" name="Int. J. Syst. Evol. Microbiol.">
        <title>The Global Catalogue of Microorganisms (GCM) 10K type strain sequencing project: providing services to taxonomists for standard genome sequencing and annotation.</title>
        <authorList>
            <consortium name="The Broad Institute Genomics Platform"/>
            <consortium name="The Broad Institute Genome Sequencing Center for Infectious Disease"/>
            <person name="Wu L."/>
            <person name="Ma J."/>
        </authorList>
    </citation>
    <scope>NUCLEOTIDE SEQUENCE [LARGE SCALE GENOMIC DNA]</scope>
    <source>
        <strain evidence="3">JCM 18014</strain>
    </source>
</reference>
<protein>
    <submittedName>
        <fullName evidence="2">Uncharacterized protein</fullName>
    </submittedName>
</protein>
<name>A0ABP9JYS9_9SPHN</name>
<proteinExistence type="predicted"/>
<evidence type="ECO:0000313" key="2">
    <source>
        <dbReference type="EMBL" id="GAA5046082.1"/>
    </source>
</evidence>